<dbReference type="SUPFAM" id="SSF48371">
    <property type="entry name" value="ARM repeat"/>
    <property type="match status" value="1"/>
</dbReference>
<dbReference type="RefSeq" id="XP_029223761.1">
    <property type="nucleotide sequence ID" value="XM_029376268.1"/>
</dbReference>
<dbReference type="PANTHER" id="PTHR23253:SF64">
    <property type="entry name" value="MIF4G DOMAIN-CONTAINING PROTEIN"/>
    <property type="match status" value="1"/>
</dbReference>
<dbReference type="GO" id="GO:0016281">
    <property type="term" value="C:eukaryotic translation initiation factor 4F complex"/>
    <property type="evidence" value="ECO:0007669"/>
    <property type="project" value="TreeGrafter"/>
</dbReference>
<evidence type="ECO:0000256" key="1">
    <source>
        <dbReference type="SAM" id="MobiDB-lite"/>
    </source>
</evidence>
<evidence type="ECO:0000313" key="4">
    <source>
        <dbReference type="Proteomes" id="UP000284403"/>
    </source>
</evidence>
<dbReference type="EMBL" id="MKKU01001066">
    <property type="protein sequence ID" value="RNE98092.1"/>
    <property type="molecule type" value="Genomic_DNA"/>
</dbReference>
<protein>
    <submittedName>
        <fullName evidence="3">Putative eukaryotic initiation factor 4a</fullName>
    </submittedName>
</protein>
<dbReference type="OrthoDB" id="514777at2759"/>
<keyword evidence="3" id="KW-0396">Initiation factor</keyword>
<comment type="caution">
    <text evidence="3">The sequence shown here is derived from an EMBL/GenBank/DDBJ whole genome shotgun (WGS) entry which is preliminary data.</text>
</comment>
<accession>A0A3R7JWU9</accession>
<dbReference type="GO" id="GO:0003729">
    <property type="term" value="F:mRNA binding"/>
    <property type="evidence" value="ECO:0007669"/>
    <property type="project" value="TreeGrafter"/>
</dbReference>
<organism evidence="3 4">
    <name type="scientific">Trypanosoma conorhini</name>
    <dbReference type="NCBI Taxonomy" id="83891"/>
    <lineage>
        <taxon>Eukaryota</taxon>
        <taxon>Discoba</taxon>
        <taxon>Euglenozoa</taxon>
        <taxon>Kinetoplastea</taxon>
        <taxon>Metakinetoplastina</taxon>
        <taxon>Trypanosomatida</taxon>
        <taxon>Trypanosomatidae</taxon>
        <taxon>Trypanosoma</taxon>
    </lineage>
</organism>
<evidence type="ECO:0000313" key="3">
    <source>
        <dbReference type="EMBL" id="RNE98092.1"/>
    </source>
</evidence>
<dbReference type="Gene3D" id="1.25.40.180">
    <property type="match status" value="1"/>
</dbReference>
<feature type="compositionally biased region" description="Low complexity" evidence="1">
    <location>
        <begin position="855"/>
        <end position="869"/>
    </location>
</feature>
<reference evidence="3 4" key="1">
    <citation type="journal article" date="2018" name="BMC Genomics">
        <title>Genomic comparison of Trypanosoma conorhini and Trypanosoma rangeli to Trypanosoma cruzi strains of high and low virulence.</title>
        <authorList>
            <person name="Bradwell K.R."/>
            <person name="Koparde V.N."/>
            <person name="Matveyev A.V."/>
            <person name="Serrano M.G."/>
            <person name="Alves J.M."/>
            <person name="Parikh H."/>
            <person name="Huang B."/>
            <person name="Lee V."/>
            <person name="Espinosa-Alvarez O."/>
            <person name="Ortiz P.A."/>
            <person name="Costa-Martins A.G."/>
            <person name="Teixeira M.M."/>
            <person name="Buck G.A."/>
        </authorList>
    </citation>
    <scope>NUCLEOTIDE SEQUENCE [LARGE SCALE GENOMIC DNA]</scope>
    <source>
        <strain evidence="3 4">025E</strain>
    </source>
</reference>
<dbReference type="Pfam" id="PF02854">
    <property type="entry name" value="MIF4G"/>
    <property type="match status" value="1"/>
</dbReference>
<dbReference type="AlphaFoldDB" id="A0A3R7JWU9"/>
<dbReference type="InterPro" id="IPR016024">
    <property type="entry name" value="ARM-type_fold"/>
</dbReference>
<dbReference type="Proteomes" id="UP000284403">
    <property type="component" value="Unassembled WGS sequence"/>
</dbReference>
<feature type="domain" description="MIF4G" evidence="2">
    <location>
        <begin position="143"/>
        <end position="297"/>
    </location>
</feature>
<feature type="compositionally biased region" description="Polar residues" evidence="1">
    <location>
        <begin position="472"/>
        <end position="484"/>
    </location>
</feature>
<evidence type="ECO:0000259" key="2">
    <source>
        <dbReference type="Pfam" id="PF02854"/>
    </source>
</evidence>
<sequence>EPAEGEEAGQGTATAAAAAAAAAAPKVRLTASETCIPYGVAVTREAMQRLKHVVGHCPEKTAVFLEHLREVVATTVPDIPAAPVPTASRGKGGSSAHFTARQLEALSELWGNRREAPVSVSTTIGRKRGLFGDLEPKQLHQHVISVLNRVSNETRKYREVKNELLRLPIPEANDATLASIVEVFFIKAVREQHFSNLYADLVSALCKVPEGQRIVGDKAQSLEYRLRQQLLHRCQMEFQQLEDQNIERAGQGGENRDSQGSEEDFKERRDRACGIVRFVGELFLRQIVTEKVIEHILMTVCTGLYGREGLRVPPPYTPTEAQMDEAIVLLNIVDTSFFHTAVGAAMLTDITNVLQHWCVHHPVPRIRFLLMSVTGKMHTLVEERNATLAAAQQQPQPHTEEEQQQQQQSVQEGKRLANGGSVPPPLSPCSEESSFASIGGRAAVAVPSELSPKAKLPVFVGGKPIPAPRSAASRQNSTTSNASINGPAGSAPPVTKLLATPENVARHMQNVTVAGRSLAEVVEEITNTFADVLAAAGVWTERCLTVVKAVKDRSMYGTFLSSMNRHHKGALKQELRRVAMGVFVNAVSQRLHEDLGIFKYWAAMIWSDAAREVLDEDLLNEALQHLLSNDPAAVRVYLRDVSKQLQVLASAPRAPSDEATNFVRYRPLQVVHRHNTHRKRDYELRVVNFPDVRLASVEINVFCALLTGTPTKEALFNAVRSSAYLRCPLVAPEVLSAILHAELCSNTTAYLEDNLDLLSLVSDGQDREVRELLLVAELYSALKDGSSEALRPLSAGARVMAKLSDRIISDETRLRAQRYFESRDDCAHHYIGAQAFHTQTRRANSSSGGSGSGSVSGAVNNSNTTNSVTRRPGIQRR</sequence>
<dbReference type="PANTHER" id="PTHR23253">
    <property type="entry name" value="EUKARYOTIC TRANSLATION INITIATION FACTOR 4 GAMMA"/>
    <property type="match status" value="1"/>
</dbReference>
<gene>
    <name evidence="3" type="ORF">Tco025E_09449</name>
</gene>
<keyword evidence="3" id="KW-0648">Protein biosynthesis</keyword>
<dbReference type="GeneID" id="40323060"/>
<feature type="region of interest" description="Disordered" evidence="1">
    <location>
        <begin position="465"/>
        <end position="493"/>
    </location>
</feature>
<feature type="non-terminal residue" evidence="3">
    <location>
        <position position="1"/>
    </location>
</feature>
<name>A0A3R7JWU9_9TRYP</name>
<dbReference type="GO" id="GO:0003743">
    <property type="term" value="F:translation initiation factor activity"/>
    <property type="evidence" value="ECO:0007669"/>
    <property type="project" value="UniProtKB-KW"/>
</dbReference>
<dbReference type="InterPro" id="IPR003890">
    <property type="entry name" value="MIF4G-like_typ-3"/>
</dbReference>
<proteinExistence type="predicted"/>
<feature type="region of interest" description="Disordered" evidence="1">
    <location>
        <begin position="388"/>
        <end position="433"/>
    </location>
</feature>
<feature type="region of interest" description="Disordered" evidence="1">
    <location>
        <begin position="839"/>
        <end position="877"/>
    </location>
</feature>
<keyword evidence="4" id="KW-1185">Reference proteome</keyword>